<feature type="transmembrane region" description="Helical" evidence="6">
    <location>
        <begin position="972"/>
        <end position="994"/>
    </location>
</feature>
<keyword evidence="4 6" id="KW-1133">Transmembrane helix</keyword>
<feature type="transmembrane region" description="Helical" evidence="6">
    <location>
        <begin position="848"/>
        <end position="869"/>
    </location>
</feature>
<evidence type="ECO:0000259" key="7">
    <source>
        <dbReference type="Pfam" id="PF06165"/>
    </source>
</evidence>
<evidence type="ECO:0000259" key="8">
    <source>
        <dbReference type="Pfam" id="PF10091"/>
    </source>
</evidence>
<feature type="coiled-coil region" evidence="5">
    <location>
        <begin position="552"/>
        <end position="613"/>
    </location>
</feature>
<evidence type="ECO:0008006" key="11">
    <source>
        <dbReference type="Google" id="ProtNLM"/>
    </source>
</evidence>
<dbReference type="Proteomes" id="UP000570474">
    <property type="component" value="Unassembled WGS sequence"/>
</dbReference>
<dbReference type="GO" id="GO:0005886">
    <property type="term" value="C:plasma membrane"/>
    <property type="evidence" value="ECO:0007669"/>
    <property type="project" value="TreeGrafter"/>
</dbReference>
<dbReference type="InterPro" id="IPR037018">
    <property type="entry name" value="GH65_N"/>
</dbReference>
<reference evidence="9 10" key="1">
    <citation type="submission" date="2020-04" db="EMBL/GenBank/DDBJ databases">
        <authorList>
            <person name="Yin C."/>
        </authorList>
    </citation>
    <scope>NUCLEOTIDE SEQUENCE [LARGE SCALE GENOMIC DNA]</scope>
    <source>
        <strain evidence="9 10">Ae27</strain>
    </source>
</reference>
<feature type="transmembrane region" description="Helical" evidence="6">
    <location>
        <begin position="417"/>
        <end position="439"/>
    </location>
</feature>
<evidence type="ECO:0000256" key="6">
    <source>
        <dbReference type="SAM" id="Phobius"/>
    </source>
</evidence>
<sequence>MRKSLRRKELFYAGKRRKLKKLADHRPPFRAALFYAEQMEAHCREIAHRHRLGSGCRIAGLLKRLATCEKKLLEVQQLLSRVSQTGRQAVQNRGWKASFYFLADQINSARNLIRKYPGEIPCLEDGPSRGLPRIYDLIAGIIAHTNAQIEPKDLASYISAYQSISVLRAGELKYIPAILKLALIENLCSLALRFAVVKIDQHHANCWTGKIWAADDQESIYEVLAGFFHTAYSESDMVMAELIRRLRTYAPGAGLPLVMLEQKLMEKGTTADRLIQRTEEEQLQDRLSFRNSLSSLRIMDTVDWNRFADTCSVVEPVLGADAAGAYTRMDAFTREFYRKQVGIIAGKAKVSELKVAETAVLLAKSSCGECTGQPAVGPEGHIGYYLAGKGRRQLEAFLGIRIVNHRIWRRLHAAVPLLIYPGAILGVTLAGIAGFMAIVPISQLHPAWMVLAILALAVGWSQAAKNMVDGLAAAAVRQVLVPRLDFSQGIPEKYSTLVVVPAMLTNESEIEELVHSLEVRYLANRYQHLYFGLLTDFTDSIHQTMPGDEELLQQVEQKIALLNNRYRGENGDIFFLFHRPRKWNAGEARWMGYERKRGKLMELNALLRGQRQENFSVIAGNNGNVPAVKYVITLDADTQLPRDAAWKMIGAMAHPLNQPVYSPEKGRVIAGYGILQPVIATDIRGMDNSLYQYLTGSGPDLDPYTVAAMDLYQDLFGEGSFIGKGIYDVDIVLECLQDRLPENRILSHDLLEGTYLRSGLLSDVKLYEPSFNYLTDVKRRNRWMRGDWQIAAWTGPRVPGFHGKAVRNPLSILSRWKVADNLRSSLVQPACLLLLILGWTMMPDPLPWTLISLLILMSPAVVLFTGKLLKAPRRMLTARHWKGAAEEAANRLALNLYDIIALPFNAYNALDAIVRVHWRLFVSGKRLLEWEPSGSLKYVGLRSIWALCRVMWAGPFMAVMLTAYLVISRADIIWWLSPVLLLWLLSPLAGWFLVHSWTVQETKFTSAQLLFLRKLARRTWAYFEEFVNSEGNWLPPDHYQEYPAPHLATYTSPTNMGLALLSNLAAVDLGYSTQGRFITCTSGILEAMGRLQRYKGHFYNWYDNKTMQPTLDFISTVDSGNLAGHLLTLRQGCLSMPSQPVFSAELFKGLRDTFELLKEEAGAGNIPEPLKTEFYQCVKADPVTLRDFKTAMEHLVSCVSRLAENIITERGTDAAYWLSALQQQCNAIMHELNALAPWLWLPAIPVSYSHLLPRHIPSLYELAGWSLATDAGSMAEAEPEGLRECMARAGQYAGERIALLKDMVAKCASFADMEYDFLFKKQEQLLSIGYHVEANTLDTDNYDVLASESRLATFVAICQDKLPVKAWFASGRAVVRENDVLSLLSANGTMFEYLMPLLVMPNFDNTLLDVACKGAVQQQMAYGKRQGIPWGVSESAYNTFTDGTHYGYKVFGIPELSLKRDHAEEDQVVAPYATALALMVQPAEACGNLQLLASLGMVGRYGLHEAVDYTQSRVSRGQRFSPVRTYMVHHQGMSFLSFANVLSDWCMQRRFVADPQLESTLLLLQERVPGSTALLLRKEAAPEHPEQAPEIFSQPGEGTPRMQHTVTMAPEVQLLGNGRYRVMMTNAGTGYSRWEDVAVTHWEGGGPDRCGLFFFISEQGEQTCVSASCHPLSAPHSDYKTVFSLGYADFNCRHRDLELHVRVMVSPEDDVEIRRWSVHNLTDRKRSLKLTGYAEVALMPVAARGTPLPPVITEVASDKQAVFCTRKTSTAFGRSPWLFYSMRIHGGKVQALRYETDGPDGIGGRPADLSGVSPYSGIAQHGDLLLEPGETITVDILMGVADSREACKALLERATRPQPAQQLVSAVKEHGRSVLKYLNATEEDIQLFRRMAGAAIFPGRTSYQPDTARVNGPLHARQVILLRVHDTAHIEMVSRVIQMHAFWRLHGLYLTLVIWNEDQSCYRTFLQRLLMELISSGIGADALNHHRGGIFVRQVGVLTEDDRALLNKAVYVITREKWRMAELPVSSYDMADEAPLTV</sequence>
<evidence type="ECO:0000313" key="9">
    <source>
        <dbReference type="EMBL" id="NLR68048.1"/>
    </source>
</evidence>
<keyword evidence="5" id="KW-0175">Coiled coil</keyword>
<dbReference type="InterPro" id="IPR011013">
    <property type="entry name" value="Gal_mutarotase_sf_dom"/>
</dbReference>
<evidence type="ECO:0000256" key="1">
    <source>
        <dbReference type="ARBA" id="ARBA00004141"/>
    </source>
</evidence>
<dbReference type="InterPro" id="IPR050321">
    <property type="entry name" value="Glycosyltr_2/OpgH_subfam"/>
</dbReference>
<evidence type="ECO:0000256" key="5">
    <source>
        <dbReference type="SAM" id="Coils"/>
    </source>
</evidence>
<dbReference type="Pfam" id="PF06165">
    <property type="entry name" value="GH94_b-supersand"/>
    <property type="match status" value="1"/>
</dbReference>
<keyword evidence="2" id="KW-0328">Glycosyltransferase</keyword>
<dbReference type="GO" id="GO:0005975">
    <property type="term" value="P:carbohydrate metabolic process"/>
    <property type="evidence" value="ECO:0007669"/>
    <property type="project" value="InterPro"/>
</dbReference>
<organism evidence="9 10">
    <name type="scientific">Chitinophaga varians</name>
    <dbReference type="NCBI Taxonomy" id="2202339"/>
    <lineage>
        <taxon>Bacteria</taxon>
        <taxon>Pseudomonadati</taxon>
        <taxon>Bacteroidota</taxon>
        <taxon>Chitinophagia</taxon>
        <taxon>Chitinophagales</taxon>
        <taxon>Chitinophagaceae</taxon>
        <taxon>Chitinophaga</taxon>
    </lineage>
</organism>
<dbReference type="PANTHER" id="PTHR43867:SF2">
    <property type="entry name" value="CELLULOSE SYNTHASE CATALYTIC SUBUNIT A [UDP-FORMING]"/>
    <property type="match status" value="1"/>
</dbReference>
<dbReference type="Gene3D" id="2.70.98.40">
    <property type="entry name" value="Glycoside hydrolase, family 65, N-terminal domain"/>
    <property type="match status" value="1"/>
</dbReference>
<dbReference type="EMBL" id="JABAIA010000003">
    <property type="protein sequence ID" value="NLR68048.1"/>
    <property type="molecule type" value="Genomic_DNA"/>
</dbReference>
<dbReference type="RefSeq" id="WP_168873987.1">
    <property type="nucleotide sequence ID" value="NZ_JABAIA010000003.1"/>
</dbReference>
<dbReference type="SMART" id="SM01068">
    <property type="entry name" value="CBM_X"/>
    <property type="match status" value="1"/>
</dbReference>
<dbReference type="GO" id="GO:0030246">
    <property type="term" value="F:carbohydrate binding"/>
    <property type="evidence" value="ECO:0007669"/>
    <property type="project" value="InterPro"/>
</dbReference>
<dbReference type="InterPro" id="IPR019282">
    <property type="entry name" value="Glycoamylase-like_cons_dom"/>
</dbReference>
<evidence type="ECO:0000313" key="10">
    <source>
        <dbReference type="Proteomes" id="UP000570474"/>
    </source>
</evidence>
<evidence type="ECO:0000256" key="2">
    <source>
        <dbReference type="ARBA" id="ARBA00022676"/>
    </source>
</evidence>
<keyword evidence="6" id="KW-0812">Transmembrane</keyword>
<dbReference type="Pfam" id="PF10091">
    <property type="entry name" value="Glycoamylase"/>
    <property type="match status" value="1"/>
</dbReference>
<dbReference type="InterPro" id="IPR010383">
    <property type="entry name" value="Glyco_hydrolase_94_b-supersand"/>
</dbReference>
<keyword evidence="3" id="KW-0808">Transferase</keyword>
<accession>A0A847S4N0</accession>
<comment type="subcellular location">
    <subcellularLocation>
        <location evidence="1">Membrane</location>
        <topology evidence="1">Multi-pass membrane protein</topology>
    </subcellularLocation>
</comment>
<evidence type="ECO:0000256" key="4">
    <source>
        <dbReference type="ARBA" id="ARBA00022989"/>
    </source>
</evidence>
<protein>
    <recommendedName>
        <fullName evidence="11">Cyclic beta 1-2 glucan synthetase</fullName>
    </recommendedName>
</protein>
<name>A0A847S4N0_9BACT</name>
<keyword evidence="10" id="KW-1185">Reference proteome</keyword>
<feature type="transmembrane region" description="Helical" evidence="6">
    <location>
        <begin position="445"/>
        <end position="463"/>
    </location>
</feature>
<dbReference type="GO" id="GO:0016758">
    <property type="term" value="F:hexosyltransferase activity"/>
    <property type="evidence" value="ECO:0007669"/>
    <property type="project" value="TreeGrafter"/>
</dbReference>
<proteinExistence type="predicted"/>
<dbReference type="Gene3D" id="1.50.10.140">
    <property type="match status" value="2"/>
</dbReference>
<evidence type="ECO:0000256" key="3">
    <source>
        <dbReference type="ARBA" id="ARBA00022679"/>
    </source>
</evidence>
<dbReference type="SUPFAM" id="SSF74650">
    <property type="entry name" value="Galactose mutarotase-like"/>
    <property type="match status" value="1"/>
</dbReference>
<keyword evidence="6" id="KW-0472">Membrane</keyword>
<comment type="caution">
    <text evidence="9">The sequence shown here is derived from an EMBL/GenBank/DDBJ whole genome shotgun (WGS) entry which is preliminary data.</text>
</comment>
<feature type="transmembrane region" description="Helical" evidence="6">
    <location>
        <begin position="944"/>
        <end position="966"/>
    </location>
</feature>
<feature type="domain" description="Glycoamylase-like" evidence="8">
    <location>
        <begin position="1345"/>
        <end position="1545"/>
    </location>
</feature>
<feature type="domain" description="Glycosyl hydrolase 94 supersandwich" evidence="7">
    <location>
        <begin position="1605"/>
        <end position="1855"/>
    </location>
</feature>
<gene>
    <name evidence="9" type="ORF">HGH92_27330</name>
</gene>
<feature type="transmembrane region" description="Helical" evidence="6">
    <location>
        <begin position="825"/>
        <end position="842"/>
    </location>
</feature>
<dbReference type="PANTHER" id="PTHR43867">
    <property type="entry name" value="CELLULOSE SYNTHASE CATALYTIC SUBUNIT A [UDP-FORMING]"/>
    <property type="match status" value="1"/>
</dbReference>